<dbReference type="InterPro" id="IPR032710">
    <property type="entry name" value="NTF2-like_dom_sf"/>
</dbReference>
<proteinExistence type="predicted"/>
<dbReference type="PANTHER" id="PTHR33747">
    <property type="entry name" value="UPF0225 PROTEIN SCO1677"/>
    <property type="match status" value="1"/>
</dbReference>
<dbReference type="eggNOG" id="COG3012">
    <property type="taxonomic scope" value="Bacteria"/>
</dbReference>
<dbReference type="InterPro" id="IPR004027">
    <property type="entry name" value="SEC_C_motif"/>
</dbReference>
<dbReference type="PANTHER" id="PTHR33747:SF1">
    <property type="entry name" value="ADENYLATE CYCLASE-ASSOCIATED CAP C-TERMINAL DOMAIN-CONTAINING PROTEIN"/>
    <property type="match status" value="1"/>
</dbReference>
<evidence type="ECO:0000313" key="2">
    <source>
        <dbReference type="EMBL" id="CDR33951.1"/>
    </source>
</evidence>
<dbReference type="Pfam" id="PF02810">
    <property type="entry name" value="SEC-C"/>
    <property type="match status" value="1"/>
</dbReference>
<reference evidence="2" key="1">
    <citation type="submission" date="2013-12" db="EMBL/GenBank/DDBJ databases">
        <authorList>
            <person name="Linke B."/>
        </authorList>
    </citation>
    <scope>NUCLEOTIDE SEQUENCE [LARGE SCALE GENOMIC DNA]</scope>
    <source>
        <strain evidence="2">CRIB-18</strain>
    </source>
</reference>
<dbReference type="InterPro" id="IPR048469">
    <property type="entry name" value="YchJ-like_M"/>
</dbReference>
<name>A0A090CZ28_9BACT</name>
<evidence type="ECO:0000313" key="3">
    <source>
        <dbReference type="Proteomes" id="UP000031552"/>
    </source>
</evidence>
<dbReference type="OrthoDB" id="21421at2"/>
<accession>A0A090CZ28</accession>
<sequence>MDCFCHSGKKYSECCEPHHSGLILPDSLSLMRSRYAAYAKGLSNYIIATTHPKNPSYKSNKEKWKSEIDGFCRKTRFNDLKIIDNQEEGLNGIVTFKAYLEQEGEKYCLFEKSTFEKVNGKWLYRKGELLTE</sequence>
<feature type="domain" description="YchJ-like middle NTF2-like" evidence="1">
    <location>
        <begin position="29"/>
        <end position="127"/>
    </location>
</feature>
<dbReference type="Gene3D" id="3.10.450.50">
    <property type="match status" value="1"/>
</dbReference>
<protein>
    <recommendedName>
        <fullName evidence="1">YchJ-like middle NTF2-like domain-containing protein</fullName>
    </recommendedName>
</protein>
<reference evidence="2" key="2">
    <citation type="submission" date="2014-09" db="EMBL/GenBank/DDBJ databases">
        <title>Criblamydia sequanensis harbors a mega-plasmid encoding arsenite resistance.</title>
        <authorList>
            <person name="Bertelli C."/>
            <person name="Goesmann A."/>
            <person name="Greub G."/>
        </authorList>
    </citation>
    <scope>NUCLEOTIDE SEQUENCE [LARGE SCALE GENOMIC DNA]</scope>
    <source>
        <strain evidence="2">CRIB-18</strain>
    </source>
</reference>
<gene>
    <name evidence="2" type="ORF">CSEC_1125</name>
</gene>
<comment type="caution">
    <text evidence="2">The sequence shown here is derived from an EMBL/GenBank/DDBJ whole genome shotgun (WGS) entry which is preliminary data.</text>
</comment>
<organism evidence="2 3">
    <name type="scientific">Candidatus Criblamydia sequanensis CRIB-18</name>
    <dbReference type="NCBI Taxonomy" id="1437425"/>
    <lineage>
        <taxon>Bacteria</taxon>
        <taxon>Pseudomonadati</taxon>
        <taxon>Chlamydiota</taxon>
        <taxon>Chlamydiia</taxon>
        <taxon>Parachlamydiales</taxon>
        <taxon>Candidatus Criblamydiaceae</taxon>
        <taxon>Candidatus Criblamydia</taxon>
    </lineage>
</organism>
<dbReference type="Proteomes" id="UP000031552">
    <property type="component" value="Unassembled WGS sequence"/>
</dbReference>
<dbReference type="STRING" id="1437425.CSEC_1125"/>
<dbReference type="Pfam" id="PF17775">
    <property type="entry name" value="YchJ_M-like"/>
    <property type="match status" value="1"/>
</dbReference>
<dbReference type="AlphaFoldDB" id="A0A090CZ28"/>
<dbReference type="EMBL" id="CCEJ010000004">
    <property type="protein sequence ID" value="CDR33951.1"/>
    <property type="molecule type" value="Genomic_DNA"/>
</dbReference>
<evidence type="ECO:0000259" key="1">
    <source>
        <dbReference type="Pfam" id="PF17775"/>
    </source>
</evidence>
<keyword evidence="3" id="KW-1185">Reference proteome</keyword>
<dbReference type="RefSeq" id="WP_041017464.1">
    <property type="nucleotide sequence ID" value="NZ_CCEJ010000004.1"/>
</dbReference>
<dbReference type="SUPFAM" id="SSF54427">
    <property type="entry name" value="NTF2-like"/>
    <property type="match status" value="1"/>
</dbReference>